<sequence length="152" mass="17776">MELELKHLAPYFPYGLKGIAYVSKDIALDNVDIIGCNRSELYCKYTSERYKNMSGARKWFDLYEIKPLLLPMSSLYTEITHNGKTFIPWKELDWGSWNDEIGYIVSAEYGENPRVAINVLDFIDDYYKLLEWHFDVFGLIDKGLALDKTKIK</sequence>
<dbReference type="RefSeq" id="WP_296938335.1">
    <property type="nucleotide sequence ID" value="NZ_LT599032.1"/>
</dbReference>
<reference evidence="1" key="1">
    <citation type="submission" date="2016-04" db="EMBL/GenBank/DDBJ databases">
        <authorList>
            <person name="Evans L.H."/>
            <person name="Alamgir A."/>
            <person name="Owens N."/>
            <person name="Weber N.D."/>
            <person name="Virtaneva K."/>
            <person name="Barbian K."/>
            <person name="Babar A."/>
            <person name="Rosenke K."/>
        </authorList>
    </citation>
    <scope>NUCLEOTIDE SEQUENCE</scope>
    <source>
        <strain evidence="1">86-1</strain>
    </source>
</reference>
<proteinExistence type="predicted"/>
<name>A0A212IX49_9BACT</name>
<evidence type="ECO:0000313" key="1">
    <source>
        <dbReference type="EMBL" id="SBV91801.1"/>
    </source>
</evidence>
<gene>
    <name evidence="1" type="ORF">KL86DYS1_10435</name>
</gene>
<organism evidence="1">
    <name type="scientific">uncultured Dysgonomonas sp</name>
    <dbReference type="NCBI Taxonomy" id="206096"/>
    <lineage>
        <taxon>Bacteria</taxon>
        <taxon>Pseudomonadati</taxon>
        <taxon>Bacteroidota</taxon>
        <taxon>Bacteroidia</taxon>
        <taxon>Bacteroidales</taxon>
        <taxon>Dysgonomonadaceae</taxon>
        <taxon>Dysgonomonas</taxon>
        <taxon>environmental samples</taxon>
    </lineage>
</organism>
<dbReference type="EMBL" id="FLUM01000001">
    <property type="protein sequence ID" value="SBV91801.1"/>
    <property type="molecule type" value="Genomic_DNA"/>
</dbReference>
<protein>
    <submittedName>
        <fullName evidence="1">Uncharacterized protein</fullName>
    </submittedName>
</protein>
<accession>A0A212IX49</accession>
<dbReference type="AlphaFoldDB" id="A0A212IX49"/>